<evidence type="ECO:0000256" key="6">
    <source>
        <dbReference type="SAM" id="MobiDB-lite"/>
    </source>
</evidence>
<dbReference type="EMBL" id="JAPQKI010000004">
    <property type="protein sequence ID" value="KAJ5102710.1"/>
    <property type="molecule type" value="Genomic_DNA"/>
</dbReference>
<dbReference type="InterPro" id="IPR036864">
    <property type="entry name" value="Zn2-C6_fun-type_DNA-bd_sf"/>
</dbReference>
<evidence type="ECO:0000259" key="7">
    <source>
        <dbReference type="PROSITE" id="PS50048"/>
    </source>
</evidence>
<organism evidence="8 9">
    <name type="scientific">Penicillium argentinense</name>
    <dbReference type="NCBI Taxonomy" id="1131581"/>
    <lineage>
        <taxon>Eukaryota</taxon>
        <taxon>Fungi</taxon>
        <taxon>Dikarya</taxon>
        <taxon>Ascomycota</taxon>
        <taxon>Pezizomycotina</taxon>
        <taxon>Eurotiomycetes</taxon>
        <taxon>Eurotiomycetidae</taxon>
        <taxon>Eurotiales</taxon>
        <taxon>Aspergillaceae</taxon>
        <taxon>Penicillium</taxon>
    </lineage>
</organism>
<dbReference type="SMART" id="SM00066">
    <property type="entry name" value="GAL4"/>
    <property type="match status" value="1"/>
</dbReference>
<dbReference type="SUPFAM" id="SSF57701">
    <property type="entry name" value="Zn2/Cys6 DNA-binding domain"/>
    <property type="match status" value="1"/>
</dbReference>
<dbReference type="GO" id="GO:0000981">
    <property type="term" value="F:DNA-binding transcription factor activity, RNA polymerase II-specific"/>
    <property type="evidence" value="ECO:0007669"/>
    <property type="project" value="InterPro"/>
</dbReference>
<dbReference type="GeneID" id="81354712"/>
<reference evidence="8" key="1">
    <citation type="submission" date="2022-11" db="EMBL/GenBank/DDBJ databases">
        <authorList>
            <person name="Petersen C."/>
        </authorList>
    </citation>
    <scope>NUCLEOTIDE SEQUENCE</scope>
    <source>
        <strain evidence="8">IBT 30761</strain>
    </source>
</reference>
<dbReference type="InterPro" id="IPR053230">
    <property type="entry name" value="Trans_reg_galc"/>
</dbReference>
<dbReference type="GO" id="GO:0006351">
    <property type="term" value="P:DNA-templated transcription"/>
    <property type="evidence" value="ECO:0007669"/>
    <property type="project" value="InterPro"/>
</dbReference>
<keyword evidence="2" id="KW-0805">Transcription regulation</keyword>
<dbReference type="Gene3D" id="4.10.240.10">
    <property type="entry name" value="Zn(2)-C6 fungal-type DNA-binding domain"/>
    <property type="match status" value="1"/>
</dbReference>
<evidence type="ECO:0000256" key="5">
    <source>
        <dbReference type="ARBA" id="ARBA00023242"/>
    </source>
</evidence>
<evidence type="ECO:0000313" key="9">
    <source>
        <dbReference type="Proteomes" id="UP001149074"/>
    </source>
</evidence>
<dbReference type="GO" id="GO:0008270">
    <property type="term" value="F:zinc ion binding"/>
    <property type="evidence" value="ECO:0007669"/>
    <property type="project" value="InterPro"/>
</dbReference>
<dbReference type="GO" id="GO:0003677">
    <property type="term" value="F:DNA binding"/>
    <property type="evidence" value="ECO:0007669"/>
    <property type="project" value="UniProtKB-KW"/>
</dbReference>
<evidence type="ECO:0000313" key="8">
    <source>
        <dbReference type="EMBL" id="KAJ5102710.1"/>
    </source>
</evidence>
<sequence length="767" mass="86211">MSEKFPPRLSHPEQGRDAAEYESAPFIYNQPEPGYVQQPSFGFHANMEPIPGDVRLGSNPGERSLNAKVPIPRFAYPSASTASGRTSRACENCREQKAKCTGTQPSCQRCLDNGIKCSYGDRKRERMLKCVDNPSNTCRVEFIPVIQLTESVRELKDLTAQVQVYEGLVRDLYPRLDSSSAQHVDQMLAGQLVRSPGALGSRSNTGRLGNPMATMDHTEEDFNRDEASQATGFVGEHSEMAWLYRLKRDLDQDTSTPVGESPDRISISSLNYFQDDTNIAGPDGIDLMVRPPQQMADRLVDDYFQTVHPEFPIIGKELFLSQYRSFYSNSNVRPGKRWTAVLNLIFAIAARHSHLSQNQQIQGNTADHLAYFTRAWRLSIGNVALLDHPNLQQVQVEGLAAFYLLSTGQVNRSWRIIGIAIRSAVAMGLNLRSESGSVAHMSKETRYRVWWALFMLDAVLCVMTGRPPSTGDDFCTTPLPVPYREEDFRDEGVAQIITDHKSRFALLTSLLSTVDLSSPGASEAPSTISTSRTAPERQPLIQTPSPNISLYFLYMVDLAFLMREVIETLYAPGSKRRSWLEMELAISNFNTCADNWVSRLPAEFQIGDLDPNRPFARQRASLGFRFYTTKLVLTQPCLRRIAYQTPNTPPSGIVCDSMATICVDAARQMLDILPEEPDVDWLYGVLPWWCVLHYVMQSITVLLVELFTRAPPRTPEIVVLVEKVQKAIRWLRAMSARDASSKRAWLVCTDLLSRHALKLSLKVDIEI</sequence>
<dbReference type="PROSITE" id="PS00463">
    <property type="entry name" value="ZN2_CY6_FUNGAL_1"/>
    <property type="match status" value="1"/>
</dbReference>
<keyword evidence="4" id="KW-0804">Transcription</keyword>
<feature type="region of interest" description="Disordered" evidence="6">
    <location>
        <begin position="1"/>
        <end position="23"/>
    </location>
</feature>
<dbReference type="Proteomes" id="UP001149074">
    <property type="component" value="Unassembled WGS sequence"/>
</dbReference>
<dbReference type="AlphaFoldDB" id="A0A9W9FMN4"/>
<feature type="compositionally biased region" description="Polar residues" evidence="6">
    <location>
        <begin position="524"/>
        <end position="533"/>
    </location>
</feature>
<keyword evidence="9" id="KW-1185">Reference proteome</keyword>
<dbReference type="InterPro" id="IPR007219">
    <property type="entry name" value="XnlR_reg_dom"/>
</dbReference>
<feature type="domain" description="Zn(2)-C6 fungal-type" evidence="7">
    <location>
        <begin position="89"/>
        <end position="119"/>
    </location>
</feature>
<reference evidence="8" key="2">
    <citation type="journal article" date="2023" name="IMA Fungus">
        <title>Comparative genomic study of the Penicillium genus elucidates a diverse pangenome and 15 lateral gene transfer events.</title>
        <authorList>
            <person name="Petersen C."/>
            <person name="Sorensen T."/>
            <person name="Nielsen M.R."/>
            <person name="Sondergaard T.E."/>
            <person name="Sorensen J.L."/>
            <person name="Fitzpatrick D.A."/>
            <person name="Frisvad J.C."/>
            <person name="Nielsen K.L."/>
        </authorList>
    </citation>
    <scope>NUCLEOTIDE SEQUENCE</scope>
    <source>
        <strain evidence="8">IBT 30761</strain>
    </source>
</reference>
<evidence type="ECO:0000256" key="3">
    <source>
        <dbReference type="ARBA" id="ARBA00023125"/>
    </source>
</evidence>
<evidence type="ECO:0000256" key="4">
    <source>
        <dbReference type="ARBA" id="ARBA00023163"/>
    </source>
</evidence>
<dbReference type="Pfam" id="PF04082">
    <property type="entry name" value="Fungal_trans"/>
    <property type="match status" value="1"/>
</dbReference>
<keyword evidence="1" id="KW-0479">Metal-binding</keyword>
<dbReference type="InterPro" id="IPR001138">
    <property type="entry name" value="Zn2Cys6_DnaBD"/>
</dbReference>
<dbReference type="SMART" id="SM00906">
    <property type="entry name" value="Fungal_trans"/>
    <property type="match status" value="1"/>
</dbReference>
<proteinExistence type="predicted"/>
<protein>
    <recommendedName>
        <fullName evidence="7">Zn(2)-C6 fungal-type domain-containing protein</fullName>
    </recommendedName>
</protein>
<accession>A0A9W9FMN4</accession>
<comment type="caution">
    <text evidence="8">The sequence shown here is derived from an EMBL/GenBank/DDBJ whole genome shotgun (WGS) entry which is preliminary data.</text>
</comment>
<dbReference type="RefSeq" id="XP_056476090.1">
    <property type="nucleotide sequence ID" value="XM_056615733.1"/>
</dbReference>
<dbReference type="PROSITE" id="PS50048">
    <property type="entry name" value="ZN2_CY6_FUNGAL_2"/>
    <property type="match status" value="1"/>
</dbReference>
<dbReference type="PANTHER" id="PTHR47654">
    <property type="entry name" value="ZN(II)2CYS6 TRANSCRIPTION FACTOR (EUROFUNG)-RELATED"/>
    <property type="match status" value="1"/>
</dbReference>
<dbReference type="PANTHER" id="PTHR47654:SF1">
    <property type="entry name" value="ZN(II)2CYS6 TRANSCRIPTION FACTOR (EUROFUNG)"/>
    <property type="match status" value="1"/>
</dbReference>
<dbReference type="CDD" id="cd12148">
    <property type="entry name" value="fungal_TF_MHR"/>
    <property type="match status" value="1"/>
</dbReference>
<feature type="region of interest" description="Disordered" evidence="6">
    <location>
        <begin position="517"/>
        <end position="541"/>
    </location>
</feature>
<gene>
    <name evidence="8" type="ORF">N7532_003239</name>
</gene>
<keyword evidence="5" id="KW-0539">Nucleus</keyword>
<keyword evidence="3" id="KW-0238">DNA-binding</keyword>
<dbReference type="Pfam" id="PF00172">
    <property type="entry name" value="Zn_clus"/>
    <property type="match status" value="1"/>
</dbReference>
<evidence type="ECO:0000256" key="1">
    <source>
        <dbReference type="ARBA" id="ARBA00022723"/>
    </source>
</evidence>
<name>A0A9W9FMN4_9EURO</name>
<feature type="compositionally biased region" description="Basic and acidic residues" evidence="6">
    <location>
        <begin position="1"/>
        <end position="19"/>
    </location>
</feature>
<dbReference type="CDD" id="cd00067">
    <property type="entry name" value="GAL4"/>
    <property type="match status" value="1"/>
</dbReference>
<dbReference type="OrthoDB" id="5296287at2759"/>
<evidence type="ECO:0000256" key="2">
    <source>
        <dbReference type="ARBA" id="ARBA00023015"/>
    </source>
</evidence>